<dbReference type="AlphaFoldDB" id="A0A139HWW3"/>
<dbReference type="EMBL" id="LFZN01000004">
    <property type="protein sequence ID" value="KXT06946.1"/>
    <property type="molecule type" value="Genomic_DNA"/>
</dbReference>
<reference evidence="2 3" key="1">
    <citation type="submission" date="2015-07" db="EMBL/GenBank/DDBJ databases">
        <title>Comparative genomics of the Sigatoka disease complex on banana suggests a link between parallel evolutionary changes in Pseudocercospora fijiensis and Pseudocercospora eumusae and increased virulence on the banana host.</title>
        <authorList>
            <person name="Chang T.-C."/>
            <person name="Salvucci A."/>
            <person name="Crous P.W."/>
            <person name="Stergiopoulos I."/>
        </authorList>
    </citation>
    <scope>NUCLEOTIDE SEQUENCE [LARGE SCALE GENOMIC DNA]</scope>
    <source>
        <strain evidence="2 3">CBS 114824</strain>
    </source>
</reference>
<accession>A0A139HWW3</accession>
<evidence type="ECO:0000313" key="3">
    <source>
        <dbReference type="Proteomes" id="UP000070133"/>
    </source>
</evidence>
<proteinExistence type="predicted"/>
<gene>
    <name evidence="2" type="ORF">AC578_7318</name>
</gene>
<comment type="caution">
    <text evidence="2">The sequence shown here is derived from an EMBL/GenBank/DDBJ whole genome shotgun (WGS) entry which is preliminary data.</text>
</comment>
<keyword evidence="3" id="KW-1185">Reference proteome</keyword>
<feature type="region of interest" description="Disordered" evidence="1">
    <location>
        <begin position="102"/>
        <end position="199"/>
    </location>
</feature>
<dbReference type="Proteomes" id="UP000070133">
    <property type="component" value="Unassembled WGS sequence"/>
</dbReference>
<organism evidence="2 3">
    <name type="scientific">Pseudocercospora eumusae</name>
    <dbReference type="NCBI Taxonomy" id="321146"/>
    <lineage>
        <taxon>Eukaryota</taxon>
        <taxon>Fungi</taxon>
        <taxon>Dikarya</taxon>
        <taxon>Ascomycota</taxon>
        <taxon>Pezizomycotina</taxon>
        <taxon>Dothideomycetes</taxon>
        <taxon>Dothideomycetidae</taxon>
        <taxon>Mycosphaerellales</taxon>
        <taxon>Mycosphaerellaceae</taxon>
        <taxon>Pseudocercospora</taxon>
    </lineage>
</organism>
<sequence>MGANHNYTEVGLIYDAYLAHKKIASLAEFTPDLLNEFYDVLDWERDENEAKHKKNLIHWLRRNKCDESKGARPRGGWAALVRDSCVGSTEKACKEEAIPDVVGSKEKTGQQEATPAASPSGTMQAKVSLATAPSPNTCSPSSSLKAAAVSLPPKQRKSPRNAGGVLKYLQSPPSAKSKASASSATAAAEKESSKVLNVAQPNIKQQDLLMKKSLDEAHSAFGKGDLEEAVAALSMALSLVSGRMKAGRGTAEADGAAADDEVWEECSSNADWDMEL</sequence>
<feature type="compositionally biased region" description="Polar residues" evidence="1">
    <location>
        <begin position="110"/>
        <end position="144"/>
    </location>
</feature>
<protein>
    <submittedName>
        <fullName evidence="2">Uncharacterized protein</fullName>
    </submittedName>
</protein>
<name>A0A139HWW3_9PEZI</name>
<evidence type="ECO:0000256" key="1">
    <source>
        <dbReference type="SAM" id="MobiDB-lite"/>
    </source>
</evidence>
<evidence type="ECO:0000313" key="2">
    <source>
        <dbReference type="EMBL" id="KXT06946.1"/>
    </source>
</evidence>
<feature type="compositionally biased region" description="Low complexity" evidence="1">
    <location>
        <begin position="174"/>
        <end position="187"/>
    </location>
</feature>